<accession>A0A3N4LP17</accession>
<keyword evidence="1" id="KW-0479">Metal-binding</keyword>
<dbReference type="InterPro" id="IPR007219">
    <property type="entry name" value="XnlR_reg_dom"/>
</dbReference>
<evidence type="ECO:0000256" key="4">
    <source>
        <dbReference type="ARBA" id="ARBA00023163"/>
    </source>
</evidence>
<keyword evidence="4" id="KW-0804">Transcription</keyword>
<evidence type="ECO:0000256" key="1">
    <source>
        <dbReference type="ARBA" id="ARBA00022723"/>
    </source>
</evidence>
<sequence>MLLQILRREGPPADALERLRVLQRDGLDYHLESEWHHWILLEGRKRISTLSFWFDVQQSVIFGREACQTAFDLQAGLSAGKEEVLWDSDCASDWLTRVDTQADQPTFLGVLRIFFDQKKQIPHISPLASVFILHGLISVSLDLKRSKQRHTDAGIEKQARLLQAYERWRQHYENTVAIHLRSPCHNKIMVMYHMAFVTMHTNLHHLYVLAGDARQFSRITEKIDYYHAKNELTQWANSPTGQLATWHAIQIIVRMLGEPALVREQLHMPFMQYIALLMCWVYGSLSSSPLAGHIDNSSADLLWDPQAAQAEMQAYLQQMNTRTWQELAHARNFRRTVGVMTSVKNSWDAMGLRWGVLDQAGEVIRNIISRNLKVV</sequence>
<reference evidence="7 8" key="1">
    <citation type="journal article" date="2018" name="Nat. Ecol. Evol.">
        <title>Pezizomycetes genomes reveal the molecular basis of ectomycorrhizal truffle lifestyle.</title>
        <authorList>
            <person name="Murat C."/>
            <person name="Payen T."/>
            <person name="Noel B."/>
            <person name="Kuo A."/>
            <person name="Morin E."/>
            <person name="Chen J."/>
            <person name="Kohler A."/>
            <person name="Krizsan K."/>
            <person name="Balestrini R."/>
            <person name="Da Silva C."/>
            <person name="Montanini B."/>
            <person name="Hainaut M."/>
            <person name="Levati E."/>
            <person name="Barry K.W."/>
            <person name="Belfiori B."/>
            <person name="Cichocki N."/>
            <person name="Clum A."/>
            <person name="Dockter R.B."/>
            <person name="Fauchery L."/>
            <person name="Guy J."/>
            <person name="Iotti M."/>
            <person name="Le Tacon F."/>
            <person name="Lindquist E.A."/>
            <person name="Lipzen A."/>
            <person name="Malagnac F."/>
            <person name="Mello A."/>
            <person name="Molinier V."/>
            <person name="Miyauchi S."/>
            <person name="Poulain J."/>
            <person name="Riccioni C."/>
            <person name="Rubini A."/>
            <person name="Sitrit Y."/>
            <person name="Splivallo R."/>
            <person name="Traeger S."/>
            <person name="Wang M."/>
            <person name="Zifcakova L."/>
            <person name="Wipf D."/>
            <person name="Zambonelli A."/>
            <person name="Paolocci F."/>
            <person name="Nowrousian M."/>
            <person name="Ottonello S."/>
            <person name="Baldrian P."/>
            <person name="Spatafora J.W."/>
            <person name="Henrissat B."/>
            <person name="Nagy L.G."/>
            <person name="Aury J.M."/>
            <person name="Wincker P."/>
            <person name="Grigoriev I.V."/>
            <person name="Bonfante P."/>
            <person name="Martin F.M."/>
        </authorList>
    </citation>
    <scope>NUCLEOTIDE SEQUENCE [LARGE SCALE GENOMIC DNA]</scope>
    <source>
        <strain evidence="7 8">ATCC MYA-4762</strain>
    </source>
</reference>
<keyword evidence="5" id="KW-0539">Nucleus</keyword>
<evidence type="ECO:0000256" key="3">
    <source>
        <dbReference type="ARBA" id="ARBA00023015"/>
    </source>
</evidence>
<keyword evidence="8" id="KW-1185">Reference proteome</keyword>
<dbReference type="PANTHER" id="PTHR47660">
    <property type="entry name" value="TRANSCRIPTION FACTOR WITH C2H2 AND ZN(2)-CYS(6) DNA BINDING DOMAIN (EUROFUNG)-RELATED-RELATED"/>
    <property type="match status" value="1"/>
</dbReference>
<feature type="domain" description="Xylanolytic transcriptional activator regulatory" evidence="6">
    <location>
        <begin position="23"/>
        <end position="169"/>
    </location>
</feature>
<evidence type="ECO:0000259" key="6">
    <source>
        <dbReference type="Pfam" id="PF04082"/>
    </source>
</evidence>
<name>A0A3N4LP17_9PEZI</name>
<gene>
    <name evidence="7" type="ORF">L211DRAFT_857197</name>
</gene>
<dbReference type="GO" id="GO:0003677">
    <property type="term" value="F:DNA binding"/>
    <property type="evidence" value="ECO:0007669"/>
    <property type="project" value="InterPro"/>
</dbReference>
<evidence type="ECO:0000313" key="8">
    <source>
        <dbReference type="Proteomes" id="UP000267821"/>
    </source>
</evidence>
<dbReference type="STRING" id="1051890.A0A3N4LP17"/>
<proteinExistence type="predicted"/>
<dbReference type="OrthoDB" id="1405595at2759"/>
<dbReference type="EMBL" id="ML121541">
    <property type="protein sequence ID" value="RPB24556.1"/>
    <property type="molecule type" value="Genomic_DNA"/>
</dbReference>
<dbReference type="GO" id="GO:0006351">
    <property type="term" value="P:DNA-templated transcription"/>
    <property type="evidence" value="ECO:0007669"/>
    <property type="project" value="InterPro"/>
</dbReference>
<dbReference type="GO" id="GO:0008270">
    <property type="term" value="F:zinc ion binding"/>
    <property type="evidence" value="ECO:0007669"/>
    <property type="project" value="InterPro"/>
</dbReference>
<dbReference type="InParanoid" id="A0A3N4LP17"/>
<evidence type="ECO:0000256" key="5">
    <source>
        <dbReference type="ARBA" id="ARBA00023242"/>
    </source>
</evidence>
<keyword evidence="3" id="KW-0805">Transcription regulation</keyword>
<dbReference type="PANTHER" id="PTHR47660:SF2">
    <property type="entry name" value="TRANSCRIPTION FACTOR WITH C2H2 AND ZN(2)-CYS(6) DNA BINDING DOMAIN (EUROFUNG)"/>
    <property type="match status" value="1"/>
</dbReference>
<dbReference type="AlphaFoldDB" id="A0A3N4LP17"/>
<dbReference type="Proteomes" id="UP000267821">
    <property type="component" value="Unassembled WGS sequence"/>
</dbReference>
<evidence type="ECO:0000256" key="2">
    <source>
        <dbReference type="ARBA" id="ARBA00022833"/>
    </source>
</evidence>
<protein>
    <recommendedName>
        <fullName evidence="6">Xylanolytic transcriptional activator regulatory domain-containing protein</fullName>
    </recommendedName>
</protein>
<organism evidence="7 8">
    <name type="scientific">Terfezia boudieri ATCC MYA-4762</name>
    <dbReference type="NCBI Taxonomy" id="1051890"/>
    <lineage>
        <taxon>Eukaryota</taxon>
        <taxon>Fungi</taxon>
        <taxon>Dikarya</taxon>
        <taxon>Ascomycota</taxon>
        <taxon>Pezizomycotina</taxon>
        <taxon>Pezizomycetes</taxon>
        <taxon>Pezizales</taxon>
        <taxon>Pezizaceae</taxon>
        <taxon>Terfezia</taxon>
    </lineage>
</organism>
<keyword evidence="2" id="KW-0862">Zinc</keyword>
<evidence type="ECO:0000313" key="7">
    <source>
        <dbReference type="EMBL" id="RPB24556.1"/>
    </source>
</evidence>
<dbReference type="Pfam" id="PF04082">
    <property type="entry name" value="Fungal_trans"/>
    <property type="match status" value="1"/>
</dbReference>